<dbReference type="GO" id="GO:0005886">
    <property type="term" value="C:plasma membrane"/>
    <property type="evidence" value="ECO:0007669"/>
    <property type="project" value="UniProtKB-SubCell"/>
</dbReference>
<dbReference type="PANTHER" id="PTHR30086:SF20">
    <property type="entry name" value="ARGININE EXPORTER PROTEIN ARGO-RELATED"/>
    <property type="match status" value="1"/>
</dbReference>
<dbReference type="RefSeq" id="WP_122163914.1">
    <property type="nucleotide sequence ID" value="NZ_CP180504.1"/>
</dbReference>
<dbReference type="GO" id="GO:0033228">
    <property type="term" value="P:cysteine export across plasma membrane"/>
    <property type="evidence" value="ECO:0007669"/>
    <property type="project" value="TreeGrafter"/>
</dbReference>
<dbReference type="AlphaFoldDB" id="A0A3M2I0M1"/>
<feature type="transmembrane region" description="Helical" evidence="6">
    <location>
        <begin position="66"/>
        <end position="86"/>
    </location>
</feature>
<evidence type="ECO:0000256" key="1">
    <source>
        <dbReference type="ARBA" id="ARBA00004651"/>
    </source>
</evidence>
<evidence type="ECO:0000313" key="8">
    <source>
        <dbReference type="Proteomes" id="UP000269774"/>
    </source>
</evidence>
<comment type="subcellular location">
    <subcellularLocation>
        <location evidence="1">Cell membrane</location>
        <topology evidence="1">Multi-pass membrane protein</topology>
    </subcellularLocation>
</comment>
<dbReference type="Pfam" id="PF01810">
    <property type="entry name" value="LysE"/>
    <property type="match status" value="1"/>
</dbReference>
<evidence type="ECO:0000256" key="6">
    <source>
        <dbReference type="SAM" id="Phobius"/>
    </source>
</evidence>
<dbReference type="InterPro" id="IPR001123">
    <property type="entry name" value="LeuE-type"/>
</dbReference>
<feature type="transmembrane region" description="Helical" evidence="6">
    <location>
        <begin position="144"/>
        <end position="164"/>
    </location>
</feature>
<dbReference type="PANTHER" id="PTHR30086">
    <property type="entry name" value="ARGININE EXPORTER PROTEIN ARGO"/>
    <property type="match status" value="1"/>
</dbReference>
<organism evidence="7 8">
    <name type="scientific">Stutzerimonas zhaodongensis</name>
    <dbReference type="NCBI Taxonomy" id="1176257"/>
    <lineage>
        <taxon>Bacteria</taxon>
        <taxon>Pseudomonadati</taxon>
        <taxon>Pseudomonadota</taxon>
        <taxon>Gammaproteobacteria</taxon>
        <taxon>Pseudomonadales</taxon>
        <taxon>Pseudomonadaceae</taxon>
        <taxon>Stutzerimonas</taxon>
    </lineage>
</organism>
<keyword evidence="8" id="KW-1185">Reference proteome</keyword>
<evidence type="ECO:0000313" key="7">
    <source>
        <dbReference type="EMBL" id="RMH91957.1"/>
    </source>
</evidence>
<keyword evidence="2" id="KW-1003">Cell membrane</keyword>
<reference evidence="7 8" key="1">
    <citation type="submission" date="2018-10" db="EMBL/GenBank/DDBJ databases">
        <title>Pseudomonas zhaodongensis NEAU-ST5-21(T) genome.</title>
        <authorList>
            <person name="Peng J."/>
            <person name="Liu Z.-P."/>
        </authorList>
    </citation>
    <scope>NUCLEOTIDE SEQUENCE [LARGE SCALE GENOMIC DNA]</scope>
    <source>
        <strain evidence="7 8">NEAU-ST5-21</strain>
    </source>
</reference>
<dbReference type="EMBL" id="RFFM01000001">
    <property type="protein sequence ID" value="RMH91957.1"/>
    <property type="molecule type" value="Genomic_DNA"/>
</dbReference>
<proteinExistence type="predicted"/>
<evidence type="ECO:0000256" key="3">
    <source>
        <dbReference type="ARBA" id="ARBA00022692"/>
    </source>
</evidence>
<gene>
    <name evidence="7" type="ORF">EA797_04280</name>
</gene>
<feature type="transmembrane region" description="Helical" evidence="6">
    <location>
        <begin position="119"/>
        <end position="137"/>
    </location>
</feature>
<protein>
    <submittedName>
        <fullName evidence="7">LysE family translocator</fullName>
    </submittedName>
</protein>
<dbReference type="GO" id="GO:0015171">
    <property type="term" value="F:amino acid transmembrane transporter activity"/>
    <property type="evidence" value="ECO:0007669"/>
    <property type="project" value="TreeGrafter"/>
</dbReference>
<evidence type="ECO:0000256" key="4">
    <source>
        <dbReference type="ARBA" id="ARBA00022989"/>
    </source>
</evidence>
<evidence type="ECO:0000256" key="2">
    <source>
        <dbReference type="ARBA" id="ARBA00022475"/>
    </source>
</evidence>
<dbReference type="OrthoDB" id="9812084at2"/>
<keyword evidence="4 6" id="KW-1133">Transmembrane helix</keyword>
<sequence>MSLLLSMAAFALASSITPGPVNIVALSAGAQFGLRQAMRHVSGATIGFTGLLLLIGLGLNELLARWPWLTASIKLAGVAFLVYMAFRLATDDGHLATDKPALAPSLLHGAAMQWLNPKAWLASVAGMGLFAAAGDLMSVGRFAAIYFVICYASLACWAYAGTFLQHYLQEPARLRLFNRLMAALLLGCALYLLLP</sequence>
<comment type="caution">
    <text evidence="7">The sequence shown here is derived from an EMBL/GenBank/DDBJ whole genome shotgun (WGS) entry which is preliminary data.</text>
</comment>
<keyword evidence="5 6" id="KW-0472">Membrane</keyword>
<feature type="transmembrane region" description="Helical" evidence="6">
    <location>
        <begin position="176"/>
        <end position="194"/>
    </location>
</feature>
<feature type="transmembrane region" description="Helical" evidence="6">
    <location>
        <begin position="41"/>
        <end position="59"/>
    </location>
</feature>
<keyword evidence="3 6" id="KW-0812">Transmembrane</keyword>
<name>A0A3M2I0M1_9GAMM</name>
<dbReference type="Proteomes" id="UP000269774">
    <property type="component" value="Unassembled WGS sequence"/>
</dbReference>
<evidence type="ECO:0000256" key="5">
    <source>
        <dbReference type="ARBA" id="ARBA00023136"/>
    </source>
</evidence>
<accession>A0A3M2I0M1</accession>